<evidence type="ECO:0000256" key="1">
    <source>
        <dbReference type="SAM" id="MobiDB-lite"/>
    </source>
</evidence>
<gene>
    <name evidence="3" type="ORF">H2200_011874</name>
</gene>
<dbReference type="InterPro" id="IPR000210">
    <property type="entry name" value="BTB/POZ_dom"/>
</dbReference>
<keyword evidence="4" id="KW-1185">Reference proteome</keyword>
<dbReference type="AlphaFoldDB" id="A0AA38WZ01"/>
<dbReference type="PANTHER" id="PTHR47843">
    <property type="entry name" value="BTB DOMAIN-CONTAINING PROTEIN-RELATED"/>
    <property type="match status" value="1"/>
</dbReference>
<dbReference type="Proteomes" id="UP001172673">
    <property type="component" value="Unassembled WGS sequence"/>
</dbReference>
<dbReference type="PANTHER" id="PTHR47843:SF2">
    <property type="entry name" value="BTB DOMAIN-CONTAINING PROTEIN"/>
    <property type="match status" value="1"/>
</dbReference>
<organism evidence="3 4">
    <name type="scientific">Cladophialophora chaetospira</name>
    <dbReference type="NCBI Taxonomy" id="386627"/>
    <lineage>
        <taxon>Eukaryota</taxon>
        <taxon>Fungi</taxon>
        <taxon>Dikarya</taxon>
        <taxon>Ascomycota</taxon>
        <taxon>Pezizomycotina</taxon>
        <taxon>Eurotiomycetes</taxon>
        <taxon>Chaetothyriomycetidae</taxon>
        <taxon>Chaetothyriales</taxon>
        <taxon>Herpotrichiellaceae</taxon>
        <taxon>Cladophialophora</taxon>
    </lineage>
</organism>
<evidence type="ECO:0000259" key="2">
    <source>
        <dbReference type="Pfam" id="PF00651"/>
    </source>
</evidence>
<feature type="domain" description="BTB" evidence="2">
    <location>
        <begin position="143"/>
        <end position="208"/>
    </location>
</feature>
<feature type="compositionally biased region" description="Acidic residues" evidence="1">
    <location>
        <begin position="115"/>
        <end position="125"/>
    </location>
</feature>
<dbReference type="Gene3D" id="3.30.710.10">
    <property type="entry name" value="Potassium Channel Kv1.1, Chain A"/>
    <property type="match status" value="1"/>
</dbReference>
<name>A0AA38WZ01_9EURO</name>
<protein>
    <recommendedName>
        <fullName evidence="2">BTB domain-containing protein</fullName>
    </recommendedName>
</protein>
<feature type="region of interest" description="Disordered" evidence="1">
    <location>
        <begin position="1"/>
        <end position="132"/>
    </location>
</feature>
<sequence length="345" mass="38955">MADLQEVQPVPVKRKADDTDQPENTDMSDGKKVKLDTDEDDEDDEEEQSIRSARRRRPTTFDTSTTTDLQAGPLPEDIIKATDDGALTLKDGEIGEAEDGRGETGPMDKLNKDDDNGDGESDDTECGVPEAKPNYAASPMVKVLVGKNKVLYHVYKEKLVSSCQFFEKCLSVGMKESHTDEIELPEERCGTFNQFVCYLYEGRVRAIEGNASLGDNIEAWLMAGKYAMTEWQNAIVNAMIRYFGSTYLEVNMVIWVSEKCEKGSLLHKLMMERLAFELVKHYGHYRQEKAKLDILMEIEGMSASDIIDLIMSERARLMAEDQSRPGAREPCRYHAHPDGNRCRSR</sequence>
<dbReference type="SUPFAM" id="SSF54695">
    <property type="entry name" value="POZ domain"/>
    <property type="match status" value="1"/>
</dbReference>
<dbReference type="EMBL" id="JAPDRK010000021">
    <property type="protein sequence ID" value="KAJ9603688.1"/>
    <property type="molecule type" value="Genomic_DNA"/>
</dbReference>
<evidence type="ECO:0000313" key="3">
    <source>
        <dbReference type="EMBL" id="KAJ9603688.1"/>
    </source>
</evidence>
<feature type="compositionally biased region" description="Basic and acidic residues" evidence="1">
    <location>
        <begin position="90"/>
        <end position="102"/>
    </location>
</feature>
<evidence type="ECO:0000313" key="4">
    <source>
        <dbReference type="Proteomes" id="UP001172673"/>
    </source>
</evidence>
<feature type="compositionally biased region" description="Acidic residues" evidence="1">
    <location>
        <begin position="37"/>
        <end position="47"/>
    </location>
</feature>
<dbReference type="InterPro" id="IPR011333">
    <property type="entry name" value="SKP1/BTB/POZ_sf"/>
</dbReference>
<reference evidence="3" key="1">
    <citation type="submission" date="2022-10" db="EMBL/GenBank/DDBJ databases">
        <title>Culturing micro-colonial fungi from biological soil crusts in the Mojave desert and describing Neophaeococcomyces mojavensis, and introducing the new genera and species Taxawa tesnikishii.</title>
        <authorList>
            <person name="Kurbessoian T."/>
            <person name="Stajich J.E."/>
        </authorList>
    </citation>
    <scope>NUCLEOTIDE SEQUENCE</scope>
    <source>
        <strain evidence="3">TK_41</strain>
    </source>
</reference>
<accession>A0AA38WZ01</accession>
<comment type="caution">
    <text evidence="3">The sequence shown here is derived from an EMBL/GenBank/DDBJ whole genome shotgun (WGS) entry which is preliminary data.</text>
</comment>
<dbReference type="Pfam" id="PF00651">
    <property type="entry name" value="BTB"/>
    <property type="match status" value="1"/>
</dbReference>
<proteinExistence type="predicted"/>
<feature type="region of interest" description="Disordered" evidence="1">
    <location>
        <begin position="321"/>
        <end position="345"/>
    </location>
</feature>